<reference evidence="1" key="1">
    <citation type="submission" date="2014-11" db="EMBL/GenBank/DDBJ databases">
        <authorList>
            <person name="Amaro Gonzalez C."/>
        </authorList>
    </citation>
    <scope>NUCLEOTIDE SEQUENCE</scope>
</reference>
<name>A0A0E9R8R3_ANGAN</name>
<dbReference type="EMBL" id="GBXM01083088">
    <property type="protein sequence ID" value="JAH25489.1"/>
    <property type="molecule type" value="Transcribed_RNA"/>
</dbReference>
<dbReference type="AlphaFoldDB" id="A0A0E9R8R3"/>
<sequence length="40" mass="5023">MKQCDRRIIYKSHKVCNFTKRTCRPFHINMYSQYDKQLLQ</sequence>
<evidence type="ECO:0000313" key="1">
    <source>
        <dbReference type="EMBL" id="JAH25489.1"/>
    </source>
</evidence>
<protein>
    <submittedName>
        <fullName evidence="1">Uncharacterized protein</fullName>
    </submittedName>
</protein>
<reference evidence="1" key="2">
    <citation type="journal article" date="2015" name="Fish Shellfish Immunol.">
        <title>Early steps in the European eel (Anguilla anguilla)-Vibrio vulnificus interaction in the gills: Role of the RtxA13 toxin.</title>
        <authorList>
            <person name="Callol A."/>
            <person name="Pajuelo D."/>
            <person name="Ebbesson L."/>
            <person name="Teles M."/>
            <person name="MacKenzie S."/>
            <person name="Amaro C."/>
        </authorList>
    </citation>
    <scope>NUCLEOTIDE SEQUENCE</scope>
</reference>
<proteinExistence type="predicted"/>
<organism evidence="1">
    <name type="scientific">Anguilla anguilla</name>
    <name type="common">European freshwater eel</name>
    <name type="synonym">Muraena anguilla</name>
    <dbReference type="NCBI Taxonomy" id="7936"/>
    <lineage>
        <taxon>Eukaryota</taxon>
        <taxon>Metazoa</taxon>
        <taxon>Chordata</taxon>
        <taxon>Craniata</taxon>
        <taxon>Vertebrata</taxon>
        <taxon>Euteleostomi</taxon>
        <taxon>Actinopterygii</taxon>
        <taxon>Neopterygii</taxon>
        <taxon>Teleostei</taxon>
        <taxon>Anguilliformes</taxon>
        <taxon>Anguillidae</taxon>
        <taxon>Anguilla</taxon>
    </lineage>
</organism>
<accession>A0A0E9R8R3</accession>